<feature type="signal peptide" evidence="1">
    <location>
        <begin position="1"/>
        <end position="22"/>
    </location>
</feature>
<evidence type="ECO:0000256" key="1">
    <source>
        <dbReference type="SAM" id="SignalP"/>
    </source>
</evidence>
<evidence type="ECO:0008006" key="4">
    <source>
        <dbReference type="Google" id="ProtNLM"/>
    </source>
</evidence>
<proteinExistence type="predicted"/>
<dbReference type="EMBL" id="BSOT01000019">
    <property type="protein sequence ID" value="GLR72891.1"/>
    <property type="molecule type" value="Genomic_DNA"/>
</dbReference>
<name>A0AA37T0K0_9ALTE</name>
<reference evidence="2" key="2">
    <citation type="submission" date="2023-01" db="EMBL/GenBank/DDBJ databases">
        <title>Draft genome sequence of Agaribacter marinus strain NBRC 110023.</title>
        <authorList>
            <person name="Sun Q."/>
            <person name="Mori K."/>
        </authorList>
    </citation>
    <scope>NUCLEOTIDE SEQUENCE</scope>
    <source>
        <strain evidence="2">NBRC 110023</strain>
    </source>
</reference>
<dbReference type="RefSeq" id="WP_284219311.1">
    <property type="nucleotide sequence ID" value="NZ_BSOT01000019.1"/>
</dbReference>
<protein>
    <recommendedName>
        <fullName evidence="4">PEP-CTERM sorting domain-containing protein</fullName>
    </recommendedName>
</protein>
<sequence>MKKFIMALSSIVLPAITFNASASFISNDDIDSLSITAPTGWNILYEDALFDGVLRQHGDWDKRFVGLRGAGDDITDTNPINVNIKLNSEFSITSFSLYNDWNYFLLHQITGLNVDFIDNGIVSSSHSFSNLDMNTFDEIMLLPALALDGIDEIDFNITGAQLKNIEITEFRIGAVNTAVSSVNTPYLGLLLSTLILGALYAGRAKNQ</sequence>
<accession>A0AA37T0K0</accession>
<dbReference type="Proteomes" id="UP001156601">
    <property type="component" value="Unassembled WGS sequence"/>
</dbReference>
<evidence type="ECO:0000313" key="3">
    <source>
        <dbReference type="Proteomes" id="UP001156601"/>
    </source>
</evidence>
<feature type="chain" id="PRO_5041453228" description="PEP-CTERM sorting domain-containing protein" evidence="1">
    <location>
        <begin position="23"/>
        <end position="207"/>
    </location>
</feature>
<gene>
    <name evidence="2" type="ORF">GCM10007852_37990</name>
</gene>
<keyword evidence="1" id="KW-0732">Signal</keyword>
<organism evidence="2 3">
    <name type="scientific">Agaribacter marinus</name>
    <dbReference type="NCBI Taxonomy" id="1431249"/>
    <lineage>
        <taxon>Bacteria</taxon>
        <taxon>Pseudomonadati</taxon>
        <taxon>Pseudomonadota</taxon>
        <taxon>Gammaproteobacteria</taxon>
        <taxon>Alteromonadales</taxon>
        <taxon>Alteromonadaceae</taxon>
        <taxon>Agaribacter</taxon>
    </lineage>
</organism>
<dbReference type="AlphaFoldDB" id="A0AA37T0K0"/>
<reference evidence="2" key="1">
    <citation type="journal article" date="2014" name="Int. J. Syst. Evol. Microbiol.">
        <title>Complete genome sequence of Corynebacterium casei LMG S-19264T (=DSM 44701T), isolated from a smear-ripened cheese.</title>
        <authorList>
            <consortium name="US DOE Joint Genome Institute (JGI-PGF)"/>
            <person name="Walter F."/>
            <person name="Albersmeier A."/>
            <person name="Kalinowski J."/>
            <person name="Ruckert C."/>
        </authorList>
    </citation>
    <scope>NUCLEOTIDE SEQUENCE</scope>
    <source>
        <strain evidence="2">NBRC 110023</strain>
    </source>
</reference>
<keyword evidence="3" id="KW-1185">Reference proteome</keyword>
<evidence type="ECO:0000313" key="2">
    <source>
        <dbReference type="EMBL" id="GLR72891.1"/>
    </source>
</evidence>
<comment type="caution">
    <text evidence="2">The sequence shown here is derived from an EMBL/GenBank/DDBJ whole genome shotgun (WGS) entry which is preliminary data.</text>
</comment>